<sequence>MSRAHTSPVRPFYRARHVLIGGSPFFFPASSSGQGKLRGPRARATPSCLLDSIAHQARWYYLLRWDWLIEPKCPPEYYVKSTSGQCNYL</sequence>
<accession>A0A1Y2IP67</accession>
<proteinExistence type="predicted"/>
<dbReference type="EMBL" id="KZ084107">
    <property type="protein sequence ID" value="OSD02031.1"/>
    <property type="molecule type" value="Genomic_DNA"/>
</dbReference>
<name>A0A1Y2IP67_TRAC3</name>
<evidence type="ECO:0000313" key="2">
    <source>
        <dbReference type="Proteomes" id="UP000193067"/>
    </source>
</evidence>
<evidence type="ECO:0000313" key="1">
    <source>
        <dbReference type="EMBL" id="OSD02031.1"/>
    </source>
</evidence>
<keyword evidence="2" id="KW-1185">Reference proteome</keyword>
<dbReference type="Proteomes" id="UP000193067">
    <property type="component" value="Unassembled WGS sequence"/>
</dbReference>
<dbReference type="AlphaFoldDB" id="A0A1Y2IP67"/>
<reference evidence="1 2" key="1">
    <citation type="journal article" date="2015" name="Biotechnol. Biofuels">
        <title>Enhanced degradation of softwood versus hardwood by the white-rot fungus Pycnoporus coccineus.</title>
        <authorList>
            <person name="Couturier M."/>
            <person name="Navarro D."/>
            <person name="Chevret D."/>
            <person name="Henrissat B."/>
            <person name="Piumi F."/>
            <person name="Ruiz-Duenas F.J."/>
            <person name="Martinez A.T."/>
            <person name="Grigoriev I.V."/>
            <person name="Riley R."/>
            <person name="Lipzen A."/>
            <person name="Berrin J.G."/>
            <person name="Master E.R."/>
            <person name="Rosso M.N."/>
        </authorList>
    </citation>
    <scope>NUCLEOTIDE SEQUENCE [LARGE SCALE GENOMIC DNA]</scope>
    <source>
        <strain evidence="1 2">BRFM310</strain>
    </source>
</reference>
<gene>
    <name evidence="1" type="ORF">PYCCODRAFT_1435714</name>
</gene>
<protein>
    <submittedName>
        <fullName evidence="1">Uncharacterized protein</fullName>
    </submittedName>
</protein>
<organism evidence="1 2">
    <name type="scientific">Trametes coccinea (strain BRFM310)</name>
    <name type="common">Pycnoporus coccineus</name>
    <dbReference type="NCBI Taxonomy" id="1353009"/>
    <lineage>
        <taxon>Eukaryota</taxon>
        <taxon>Fungi</taxon>
        <taxon>Dikarya</taxon>
        <taxon>Basidiomycota</taxon>
        <taxon>Agaricomycotina</taxon>
        <taxon>Agaricomycetes</taxon>
        <taxon>Polyporales</taxon>
        <taxon>Polyporaceae</taxon>
        <taxon>Trametes</taxon>
    </lineage>
</organism>